<dbReference type="PANTHER" id="PTHR46751">
    <property type="entry name" value="EPPIN"/>
    <property type="match status" value="1"/>
</dbReference>
<organism evidence="7 8">
    <name type="scientific">Drosophila kikkawai</name>
    <name type="common">Fruit fly</name>
    <dbReference type="NCBI Taxonomy" id="30033"/>
    <lineage>
        <taxon>Eukaryota</taxon>
        <taxon>Metazoa</taxon>
        <taxon>Ecdysozoa</taxon>
        <taxon>Arthropoda</taxon>
        <taxon>Hexapoda</taxon>
        <taxon>Insecta</taxon>
        <taxon>Pterygota</taxon>
        <taxon>Neoptera</taxon>
        <taxon>Endopterygota</taxon>
        <taxon>Diptera</taxon>
        <taxon>Brachycera</taxon>
        <taxon>Muscomorpha</taxon>
        <taxon>Ephydroidea</taxon>
        <taxon>Drosophilidae</taxon>
        <taxon>Drosophila</taxon>
        <taxon>Sophophora</taxon>
    </lineage>
</organism>
<feature type="signal peptide" evidence="5">
    <location>
        <begin position="1"/>
        <end position="19"/>
    </location>
</feature>
<dbReference type="RefSeq" id="XP_017038504.1">
    <property type="nucleotide sequence ID" value="XM_017183015.3"/>
</dbReference>
<dbReference type="InterPro" id="IPR020901">
    <property type="entry name" value="Prtase_inh_Kunz-CS"/>
</dbReference>
<evidence type="ECO:0000256" key="1">
    <source>
        <dbReference type="ARBA" id="ARBA00022690"/>
    </source>
</evidence>
<dbReference type="OrthoDB" id="4473401at2759"/>
<keyword evidence="2 8" id="KW-0722">Serine protease inhibitor</keyword>
<dbReference type="Pfam" id="PF00014">
    <property type="entry name" value="Kunitz_BPTI"/>
    <property type="match status" value="1"/>
</dbReference>
<feature type="domain" description="BPTI/Kunitz inhibitor" evidence="6">
    <location>
        <begin position="25"/>
        <end position="80"/>
    </location>
</feature>
<keyword evidence="5" id="KW-0732">Signal</keyword>
<evidence type="ECO:0000313" key="8">
    <source>
        <dbReference type="RefSeq" id="XP_017038504.1"/>
    </source>
</evidence>
<evidence type="ECO:0000256" key="5">
    <source>
        <dbReference type="SAM" id="SignalP"/>
    </source>
</evidence>
<reference evidence="7" key="1">
    <citation type="submission" date="2025-05" db="UniProtKB">
        <authorList>
            <consortium name="RefSeq"/>
        </authorList>
    </citation>
    <scope>NUCLEOTIDE SEQUENCE [LARGE SCALE GENOMIC DNA]</scope>
    <source>
        <strain evidence="7">14028-0561.14</strain>
    </source>
</reference>
<gene>
    <name evidence="8" type="primary">LOC108086154</name>
</gene>
<dbReference type="AlphaFoldDB" id="A0A6P4JV09"/>
<evidence type="ECO:0000256" key="4">
    <source>
        <dbReference type="ARBA" id="ARBA00038506"/>
    </source>
</evidence>
<feature type="chain" id="PRO_5028455387" evidence="5">
    <location>
        <begin position="20"/>
        <end position="82"/>
    </location>
</feature>
<evidence type="ECO:0000259" key="6">
    <source>
        <dbReference type="PROSITE" id="PS50279"/>
    </source>
</evidence>
<dbReference type="GeneID" id="108086154"/>
<reference evidence="8" key="2">
    <citation type="submission" date="2025-08" db="UniProtKB">
        <authorList>
            <consortium name="RefSeq"/>
        </authorList>
    </citation>
    <scope>IDENTIFICATION</scope>
    <source>
        <strain evidence="8">14028-0561.14</strain>
        <tissue evidence="8">Whole fly</tissue>
    </source>
</reference>
<dbReference type="PROSITE" id="PS50279">
    <property type="entry name" value="BPTI_KUNITZ_2"/>
    <property type="match status" value="1"/>
</dbReference>
<protein>
    <submittedName>
        <fullName evidence="8">Male accessory gland serine protease inhibitor-like</fullName>
    </submittedName>
</protein>
<keyword evidence="7" id="KW-1185">Reference proteome</keyword>
<dbReference type="InterPro" id="IPR036880">
    <property type="entry name" value="Kunitz_BPTI_sf"/>
</dbReference>
<dbReference type="GO" id="GO:0005615">
    <property type="term" value="C:extracellular space"/>
    <property type="evidence" value="ECO:0007669"/>
    <property type="project" value="TreeGrafter"/>
</dbReference>
<dbReference type="CDD" id="cd22634">
    <property type="entry name" value="Kunitz_SCI-I-like"/>
    <property type="match status" value="1"/>
</dbReference>
<dbReference type="InterPro" id="IPR002223">
    <property type="entry name" value="Kunitz_BPTI"/>
</dbReference>
<dbReference type="GO" id="GO:0004867">
    <property type="term" value="F:serine-type endopeptidase inhibitor activity"/>
    <property type="evidence" value="ECO:0007669"/>
    <property type="project" value="UniProtKB-KW"/>
</dbReference>
<comment type="similarity">
    <text evidence="4">Belongs to the venom Kunitz-type family. 03 (sub-Kunitz) subfamily.</text>
</comment>
<dbReference type="PANTHER" id="PTHR46751:SF1">
    <property type="entry name" value="WAP FOUR-DISULFIDE CORE DOMAIN PROTEIN 6A"/>
    <property type="match status" value="1"/>
</dbReference>
<evidence type="ECO:0000313" key="7">
    <source>
        <dbReference type="Proteomes" id="UP001652661"/>
    </source>
</evidence>
<dbReference type="FunFam" id="4.10.410.10:FF:000020">
    <property type="entry name" value="Collagen, type VI, alpha 3"/>
    <property type="match status" value="1"/>
</dbReference>
<keyword evidence="3" id="KW-1015">Disulfide bond</keyword>
<evidence type="ECO:0000256" key="2">
    <source>
        <dbReference type="ARBA" id="ARBA00022900"/>
    </source>
</evidence>
<dbReference type="Gene3D" id="4.10.410.10">
    <property type="entry name" value="Pancreatic trypsin inhibitor Kunitz domain"/>
    <property type="match status" value="1"/>
</dbReference>
<name>A0A6P4JV09_DROKI</name>
<dbReference type="SMART" id="SM00131">
    <property type="entry name" value="KU"/>
    <property type="match status" value="1"/>
</dbReference>
<accession>A0A6P4JV09</accession>
<sequence>MKLIIFVAVFTALVATSLALKNEICGLPHSKDGENGLHCLAYMPSWTYDSEQNKCIKFIYGGCGGNLNRFMSQNLCERMCLE</sequence>
<evidence type="ECO:0000256" key="3">
    <source>
        <dbReference type="ARBA" id="ARBA00023157"/>
    </source>
</evidence>
<dbReference type="Proteomes" id="UP001652661">
    <property type="component" value="Chromosome 2L"/>
</dbReference>
<dbReference type="SUPFAM" id="SSF57362">
    <property type="entry name" value="BPTI-like"/>
    <property type="match status" value="1"/>
</dbReference>
<dbReference type="PROSITE" id="PS00280">
    <property type="entry name" value="BPTI_KUNITZ_1"/>
    <property type="match status" value="1"/>
</dbReference>
<proteinExistence type="inferred from homology"/>
<keyword evidence="1 8" id="KW-0646">Protease inhibitor</keyword>
<dbReference type="InterPro" id="IPR051388">
    <property type="entry name" value="Serpin_venom_toxin"/>
</dbReference>
<dbReference type="PRINTS" id="PR00759">
    <property type="entry name" value="BASICPTASE"/>
</dbReference>